<reference evidence="3 4" key="1">
    <citation type="submission" date="2015-07" db="EMBL/GenBank/DDBJ databases">
        <title>High-quality draft genome sequence of Oceanobacillus caeni HM6, a bacillus isolated from a human feces.</title>
        <authorList>
            <person name="Kumar J."/>
            <person name="Verma M.K."/>
            <person name="Pandey R."/>
            <person name="Bhambi M."/>
            <person name="Chauhan N."/>
        </authorList>
    </citation>
    <scope>NUCLEOTIDE SEQUENCE [LARGE SCALE GENOMIC DNA]</scope>
    <source>
        <strain evidence="3 4">HM6</strain>
    </source>
</reference>
<comment type="caution">
    <text evidence="3">The sequence shown here is derived from an EMBL/GenBank/DDBJ whole genome shotgun (WGS) entry which is preliminary data.</text>
</comment>
<dbReference type="EMBL" id="LGTK01000019">
    <property type="protein sequence ID" value="KPH76013.1"/>
    <property type="molecule type" value="Genomic_DNA"/>
</dbReference>
<evidence type="ECO:0000256" key="1">
    <source>
        <dbReference type="SAM" id="Phobius"/>
    </source>
</evidence>
<accession>A0ABR5MJZ1</accession>
<evidence type="ECO:0000259" key="2">
    <source>
        <dbReference type="Pfam" id="PF17881"/>
    </source>
</evidence>
<evidence type="ECO:0000313" key="4">
    <source>
        <dbReference type="Proteomes" id="UP000037854"/>
    </source>
</evidence>
<name>A0ABR5MJZ1_9BACI</name>
<keyword evidence="1" id="KW-1133">Transmembrane helix</keyword>
<dbReference type="Pfam" id="PF17881">
    <property type="entry name" value="TseB"/>
    <property type="match status" value="1"/>
</dbReference>
<evidence type="ECO:0000313" key="3">
    <source>
        <dbReference type="EMBL" id="KPH76013.1"/>
    </source>
</evidence>
<keyword evidence="1" id="KW-0812">Transmembrane</keyword>
<dbReference type="Proteomes" id="UP000037854">
    <property type="component" value="Unassembled WGS sequence"/>
</dbReference>
<dbReference type="Gene3D" id="3.10.450.40">
    <property type="match status" value="2"/>
</dbReference>
<dbReference type="InterPro" id="IPR046350">
    <property type="entry name" value="Cystatin_sf"/>
</dbReference>
<dbReference type="InterPro" id="IPR041401">
    <property type="entry name" value="TseB-like_dom"/>
</dbReference>
<keyword evidence="4" id="KW-1185">Reference proteome</keyword>
<feature type="domain" description="Cell wall elongation regulator TseB-like" evidence="2">
    <location>
        <begin position="53"/>
        <end position="97"/>
    </location>
</feature>
<protein>
    <recommendedName>
        <fullName evidence="2">Cell wall elongation regulator TseB-like domain-containing protein</fullName>
    </recommendedName>
</protein>
<proteinExistence type="predicted"/>
<sequence length="180" mass="21285">MRKMKNKQFSQFTGLNWIQKSFIIFIAIIVVAVIFGVYLYLGTMKNKTANFEQTKEVILEQTPITKVDKIELYHGDEAYHLVYGSDKKGEEQIIFYPLKGKEKDITTISMSEIIPKEQILQSWQKNCANCELNKISPALINDQLLWEITYYDENDRYVLDYFSIHDGSSYEQYRFNRMFD</sequence>
<gene>
    <name evidence="3" type="ORF">AFL42_07475</name>
</gene>
<dbReference type="SUPFAM" id="SSF54403">
    <property type="entry name" value="Cystatin/monellin"/>
    <property type="match status" value="2"/>
</dbReference>
<organism evidence="3 4">
    <name type="scientific">Oceanobacillus caeni</name>
    <dbReference type="NCBI Taxonomy" id="405946"/>
    <lineage>
        <taxon>Bacteria</taxon>
        <taxon>Bacillati</taxon>
        <taxon>Bacillota</taxon>
        <taxon>Bacilli</taxon>
        <taxon>Bacillales</taxon>
        <taxon>Bacillaceae</taxon>
        <taxon>Oceanobacillus</taxon>
    </lineage>
</organism>
<feature type="transmembrane region" description="Helical" evidence="1">
    <location>
        <begin position="21"/>
        <end position="41"/>
    </location>
</feature>
<keyword evidence="1" id="KW-0472">Membrane</keyword>